<sequence>MKYVVNKADLVCTGAGGTGRRGMGPPHTDMHGLNPRHDYNIPSGGRPQQNQHDLESFMLTISLGVEPSLAFPLFPSMPSPSLSPLHLAIHPCPLCLAIHSYPPPQSPCPPTTLPGFNSPLTF</sequence>
<evidence type="ECO:0000313" key="2">
    <source>
        <dbReference type="EMBL" id="MPC49434.1"/>
    </source>
</evidence>
<protein>
    <submittedName>
        <fullName evidence="2">Uncharacterized protein</fullName>
    </submittedName>
</protein>
<evidence type="ECO:0000256" key="1">
    <source>
        <dbReference type="SAM" id="MobiDB-lite"/>
    </source>
</evidence>
<accession>A0A5B7FZ03</accession>
<dbReference type="Proteomes" id="UP000324222">
    <property type="component" value="Unassembled WGS sequence"/>
</dbReference>
<feature type="region of interest" description="Disordered" evidence="1">
    <location>
        <begin position="17"/>
        <end position="51"/>
    </location>
</feature>
<dbReference type="AlphaFoldDB" id="A0A5B7FZ03"/>
<keyword evidence="3" id="KW-1185">Reference proteome</keyword>
<comment type="caution">
    <text evidence="2">The sequence shown here is derived from an EMBL/GenBank/DDBJ whole genome shotgun (WGS) entry which is preliminary data.</text>
</comment>
<gene>
    <name evidence="2" type="ORF">E2C01_043234</name>
</gene>
<reference evidence="2 3" key="1">
    <citation type="submission" date="2019-05" db="EMBL/GenBank/DDBJ databases">
        <title>Another draft genome of Portunus trituberculatus and its Hox gene families provides insights of decapod evolution.</title>
        <authorList>
            <person name="Jeong J.-H."/>
            <person name="Song I."/>
            <person name="Kim S."/>
            <person name="Choi T."/>
            <person name="Kim D."/>
            <person name="Ryu S."/>
            <person name="Kim W."/>
        </authorList>
    </citation>
    <scope>NUCLEOTIDE SEQUENCE [LARGE SCALE GENOMIC DNA]</scope>
    <source>
        <tissue evidence="2">Muscle</tissue>
    </source>
</reference>
<name>A0A5B7FZ03_PORTR</name>
<organism evidence="2 3">
    <name type="scientific">Portunus trituberculatus</name>
    <name type="common">Swimming crab</name>
    <name type="synonym">Neptunus trituberculatus</name>
    <dbReference type="NCBI Taxonomy" id="210409"/>
    <lineage>
        <taxon>Eukaryota</taxon>
        <taxon>Metazoa</taxon>
        <taxon>Ecdysozoa</taxon>
        <taxon>Arthropoda</taxon>
        <taxon>Crustacea</taxon>
        <taxon>Multicrustacea</taxon>
        <taxon>Malacostraca</taxon>
        <taxon>Eumalacostraca</taxon>
        <taxon>Eucarida</taxon>
        <taxon>Decapoda</taxon>
        <taxon>Pleocyemata</taxon>
        <taxon>Brachyura</taxon>
        <taxon>Eubrachyura</taxon>
        <taxon>Portunoidea</taxon>
        <taxon>Portunidae</taxon>
        <taxon>Portuninae</taxon>
        <taxon>Portunus</taxon>
    </lineage>
</organism>
<proteinExistence type="predicted"/>
<evidence type="ECO:0000313" key="3">
    <source>
        <dbReference type="Proteomes" id="UP000324222"/>
    </source>
</evidence>
<dbReference type="EMBL" id="VSRR010008871">
    <property type="protein sequence ID" value="MPC49434.1"/>
    <property type="molecule type" value="Genomic_DNA"/>
</dbReference>